<keyword evidence="3 8" id="KW-0255">Endonuclease</keyword>
<dbReference type="InterPro" id="IPR050646">
    <property type="entry name" value="Cas1"/>
</dbReference>
<evidence type="ECO:0000256" key="8">
    <source>
        <dbReference type="HAMAP-Rule" id="MF_01470"/>
    </source>
</evidence>
<keyword evidence="5 8" id="KW-0460">Magnesium</keyword>
<dbReference type="RefSeq" id="WP_066689736.1">
    <property type="nucleotide sequence ID" value="NZ_CP117025.1"/>
</dbReference>
<dbReference type="InterPro" id="IPR019851">
    <property type="entry name" value="CRISPR-assoc_Cas1_ECOLI"/>
</dbReference>
<dbReference type="GO" id="GO:0004519">
    <property type="term" value="F:endonuclease activity"/>
    <property type="evidence" value="ECO:0007669"/>
    <property type="project" value="UniProtKB-KW"/>
</dbReference>
<keyword evidence="7 8" id="KW-0238">DNA-binding</keyword>
<dbReference type="EC" id="3.1.-.-" evidence="8"/>
<keyword evidence="4 8" id="KW-0378">Hydrolase</keyword>
<evidence type="ECO:0000256" key="7">
    <source>
        <dbReference type="ARBA" id="ARBA00023125"/>
    </source>
</evidence>
<reference evidence="10" key="1">
    <citation type="submission" date="2016-01" db="EMBL/GenBank/DDBJ databases">
        <title>Draft genome of Chromobacterium sp. F49.</title>
        <authorList>
            <person name="Hong K.W."/>
        </authorList>
    </citation>
    <scope>NUCLEOTIDE SEQUENCE [LARGE SCALE GENOMIC DNA]</scope>
    <source>
        <strain evidence="10">CN3</strain>
    </source>
</reference>
<name>A0ABR5YD35_9SPHN</name>
<proteinExistence type="inferred from homology"/>
<dbReference type="EMBL" id="LQQO01000011">
    <property type="protein sequence ID" value="KZE15923.1"/>
    <property type="molecule type" value="Genomic_DNA"/>
</dbReference>
<keyword evidence="8" id="KW-0464">Manganese</keyword>
<keyword evidence="10" id="KW-1185">Reference proteome</keyword>
<feature type="binding site" evidence="8">
    <location>
        <position position="229"/>
    </location>
    <ligand>
        <name>Mn(2+)</name>
        <dbReference type="ChEBI" id="CHEBI:29035"/>
    </ligand>
</feature>
<evidence type="ECO:0000256" key="1">
    <source>
        <dbReference type="ARBA" id="ARBA00022722"/>
    </source>
</evidence>
<comment type="similarity">
    <text evidence="8">Belongs to the CRISPR-associated endonuclease Cas1 family.</text>
</comment>
<organism evidence="9 10">
    <name type="scientific">Sphingomonas hankookensis</name>
    <dbReference type="NCBI Taxonomy" id="563996"/>
    <lineage>
        <taxon>Bacteria</taxon>
        <taxon>Pseudomonadati</taxon>
        <taxon>Pseudomonadota</taxon>
        <taxon>Alphaproteobacteria</taxon>
        <taxon>Sphingomonadales</taxon>
        <taxon>Sphingomonadaceae</taxon>
        <taxon>Sphingomonas</taxon>
    </lineage>
</organism>
<dbReference type="Pfam" id="PF01867">
    <property type="entry name" value="Cas_Cas1"/>
    <property type="match status" value="1"/>
</dbReference>
<feature type="binding site" evidence="8">
    <location>
        <position position="149"/>
    </location>
    <ligand>
        <name>Mn(2+)</name>
        <dbReference type="ChEBI" id="CHEBI:29035"/>
    </ligand>
</feature>
<evidence type="ECO:0000313" key="10">
    <source>
        <dbReference type="Proteomes" id="UP000076609"/>
    </source>
</evidence>
<dbReference type="Proteomes" id="UP000076609">
    <property type="component" value="Unassembled WGS sequence"/>
</dbReference>
<comment type="function">
    <text evidence="8">CRISPR (clustered regularly interspaced short palindromic repeat), is an adaptive immune system that provides protection against mobile genetic elements (viruses, transposable elements and conjugative plasmids). CRISPR clusters contain spacers, sequences complementary to antecedent mobile elements, and target invading nucleic acids. CRISPR clusters are transcribed and processed into CRISPR RNA (crRNA). Acts as a dsDNA endonuclease. Involved in the integration of spacer DNA into the CRISPR cassette.</text>
</comment>
<evidence type="ECO:0000256" key="4">
    <source>
        <dbReference type="ARBA" id="ARBA00022801"/>
    </source>
</evidence>
<feature type="binding site" evidence="8">
    <location>
        <position position="216"/>
    </location>
    <ligand>
        <name>Mn(2+)</name>
        <dbReference type="ChEBI" id="CHEBI:29035"/>
    </ligand>
</feature>
<evidence type="ECO:0000256" key="3">
    <source>
        <dbReference type="ARBA" id="ARBA00022759"/>
    </source>
</evidence>
<dbReference type="PANTHER" id="PTHR34353">
    <property type="entry name" value="CRISPR-ASSOCIATED ENDONUCLEASE CAS1 1"/>
    <property type="match status" value="1"/>
</dbReference>
<dbReference type="Gene3D" id="1.20.120.920">
    <property type="entry name" value="CRISPR-associated endonuclease Cas1, C-terminal domain"/>
    <property type="match status" value="1"/>
</dbReference>
<sequence>MLSGRLGLEKARIPHADRQGLVWLDRGRLEVEDGCLRFVTAGGGALVAGDYQIPYHSISIVLLGPGSSVTHDALRLLARHGCALAAIGDGAVRFYTAPPLMPDSSALARAQVRRWADPKLRMETARAMYAMRFGQIVRTRDITVLRGQEGARIKRAYVLAAERHGIAWNGRRYDRENPEAGDLANQAINHAGSAMTAAAAVAVASTGAIPQLGFVHEDSGQSFVLDIADLYRHDVLLDIAFGAVREARAHGAAPIERLVRKRAALLFRQRSVIPGMIDRIKGLLMPGEAAGATT</sequence>
<comment type="subunit">
    <text evidence="8">Homodimer, forms a heterotetramer with a Cas2 homodimer.</text>
</comment>
<evidence type="ECO:0000313" key="9">
    <source>
        <dbReference type="EMBL" id="KZE15923.1"/>
    </source>
</evidence>
<keyword evidence="2 8" id="KW-0479">Metal-binding</keyword>
<evidence type="ECO:0000256" key="6">
    <source>
        <dbReference type="ARBA" id="ARBA00023118"/>
    </source>
</evidence>
<comment type="caution">
    <text evidence="9">The sequence shown here is derived from an EMBL/GenBank/DDBJ whole genome shotgun (WGS) entry which is preliminary data.</text>
</comment>
<dbReference type="HAMAP" id="MF_01470">
    <property type="entry name" value="Cas1"/>
    <property type="match status" value="1"/>
</dbReference>
<protein>
    <recommendedName>
        <fullName evidence="8">CRISPR-associated endonuclease Cas1</fullName>
        <ecNumber evidence="8">3.1.-.-</ecNumber>
    </recommendedName>
</protein>
<keyword evidence="6 8" id="KW-0051">Antiviral defense</keyword>
<comment type="cofactor">
    <cofactor evidence="8">
        <name>Mg(2+)</name>
        <dbReference type="ChEBI" id="CHEBI:18420"/>
    </cofactor>
    <cofactor evidence="8">
        <name>Mn(2+)</name>
        <dbReference type="ChEBI" id="CHEBI:29035"/>
    </cofactor>
</comment>
<evidence type="ECO:0000256" key="2">
    <source>
        <dbReference type="ARBA" id="ARBA00022723"/>
    </source>
</evidence>
<accession>A0ABR5YD35</accession>
<dbReference type="NCBIfam" id="TIGR03638">
    <property type="entry name" value="cas1_ECOLI"/>
    <property type="match status" value="1"/>
</dbReference>
<keyword evidence="1 8" id="KW-0540">Nuclease</keyword>
<dbReference type="Gene3D" id="3.100.10.20">
    <property type="entry name" value="CRISPR-associated endonuclease Cas1, N-terminal domain"/>
    <property type="match status" value="1"/>
</dbReference>
<dbReference type="InterPro" id="IPR042206">
    <property type="entry name" value="CRISPR-assoc_Cas1_C"/>
</dbReference>
<dbReference type="InterPro" id="IPR002729">
    <property type="entry name" value="CRISPR-assoc_Cas1"/>
</dbReference>
<gene>
    <name evidence="8" type="primary">cas1</name>
    <name evidence="9" type="ORF">AVT10_13910</name>
</gene>
<dbReference type="PANTHER" id="PTHR34353:SF3">
    <property type="entry name" value="CRISPR-ASSOCIATED ENDONUCLEASE CAS1"/>
    <property type="match status" value="1"/>
</dbReference>
<evidence type="ECO:0000256" key="5">
    <source>
        <dbReference type="ARBA" id="ARBA00022842"/>
    </source>
</evidence>
<dbReference type="InterPro" id="IPR042211">
    <property type="entry name" value="CRISPR-assoc_Cas1_N"/>
</dbReference>